<reference evidence="1" key="1">
    <citation type="submission" date="2011-11" db="EMBL/GenBank/DDBJ databases">
        <title>The Genome Sequence of Fusarium oxysporum PHW808.</title>
        <authorList>
            <consortium name="The Broad Institute Genome Sequencing Platform"/>
            <person name="Ma L.-J."/>
            <person name="Gale L.R."/>
            <person name="Schwartz D.C."/>
            <person name="Zhou S."/>
            <person name="Corby-Kistler H."/>
            <person name="Young S.K."/>
            <person name="Zeng Q."/>
            <person name="Gargeya S."/>
            <person name="Fitzgerald M."/>
            <person name="Haas B."/>
            <person name="Abouelleil A."/>
            <person name="Alvarado L."/>
            <person name="Arachchi H.M."/>
            <person name="Berlin A."/>
            <person name="Brown A."/>
            <person name="Chapman S.B."/>
            <person name="Chen Z."/>
            <person name="Dunbar C."/>
            <person name="Freedman E."/>
            <person name="Gearin G."/>
            <person name="Goldberg J."/>
            <person name="Griggs A."/>
            <person name="Gujja S."/>
            <person name="Heiman D."/>
            <person name="Howarth C."/>
            <person name="Larson L."/>
            <person name="Lui A."/>
            <person name="MacDonald P.J.P."/>
            <person name="Montmayeur A."/>
            <person name="Murphy C."/>
            <person name="Neiman D."/>
            <person name="Pearson M."/>
            <person name="Priest M."/>
            <person name="Roberts A."/>
            <person name="Saif S."/>
            <person name="Shea T."/>
            <person name="Shenoy N."/>
            <person name="Sisk P."/>
            <person name="Stolte C."/>
            <person name="Sykes S."/>
            <person name="Wortman J."/>
            <person name="Nusbaum C."/>
            <person name="Birren B."/>
        </authorList>
    </citation>
    <scope>NUCLEOTIDE SEQUENCE [LARGE SCALE GENOMIC DNA]</scope>
    <source>
        <strain evidence="1">54008</strain>
    </source>
</reference>
<proteinExistence type="predicted"/>
<protein>
    <submittedName>
        <fullName evidence="1">Uncharacterized protein</fullName>
    </submittedName>
</protein>
<organism evidence="1">
    <name type="scientific">Fusarium oxysporum f. sp. conglutinans race 2 54008</name>
    <dbReference type="NCBI Taxonomy" id="1089457"/>
    <lineage>
        <taxon>Eukaryota</taxon>
        <taxon>Fungi</taxon>
        <taxon>Dikarya</taxon>
        <taxon>Ascomycota</taxon>
        <taxon>Pezizomycotina</taxon>
        <taxon>Sordariomycetes</taxon>
        <taxon>Hypocreomycetidae</taxon>
        <taxon>Hypocreales</taxon>
        <taxon>Nectriaceae</taxon>
        <taxon>Fusarium</taxon>
        <taxon>Fusarium oxysporum species complex</taxon>
    </lineage>
</organism>
<reference evidence="1" key="2">
    <citation type="submission" date="2012-05" db="EMBL/GenBank/DDBJ databases">
        <title>The Genome Annotation of Fusarium oxysporum PHW808.</title>
        <authorList>
            <consortium name="The Broad Institute Genomics Platform"/>
            <person name="Ma L.-J."/>
            <person name="Corby-Kistler H."/>
            <person name="Broz K."/>
            <person name="Gale L.R."/>
            <person name="Jonkers W."/>
            <person name="O'Donnell K."/>
            <person name="Ploetz R."/>
            <person name="Steinberg C."/>
            <person name="Schwartz D.C."/>
            <person name="VanEtten H."/>
            <person name="Zhou S."/>
            <person name="Young S.K."/>
            <person name="Zeng Q."/>
            <person name="Gargeya S."/>
            <person name="Fitzgerald M."/>
            <person name="Abouelleil A."/>
            <person name="Alvarado L."/>
            <person name="Chapman S.B."/>
            <person name="Gainer-Dewar J."/>
            <person name="Goldberg J."/>
            <person name="Griggs A."/>
            <person name="Gujja S."/>
            <person name="Hansen M."/>
            <person name="Howarth C."/>
            <person name="Imamovic A."/>
            <person name="Ireland A."/>
            <person name="Larimer J."/>
            <person name="McCowan C."/>
            <person name="Murphy C."/>
            <person name="Pearson M."/>
            <person name="Poon T.W."/>
            <person name="Priest M."/>
            <person name="Roberts A."/>
            <person name="Saif S."/>
            <person name="Shea T."/>
            <person name="Sykes S."/>
            <person name="Wortman J."/>
            <person name="Nusbaum C."/>
            <person name="Birren B."/>
        </authorList>
    </citation>
    <scope>NUCLEOTIDE SEQUENCE</scope>
    <source>
        <strain evidence="1">54008</strain>
    </source>
</reference>
<dbReference type="EMBL" id="JH659105">
    <property type="protein sequence ID" value="EXL65774.1"/>
    <property type="molecule type" value="Genomic_DNA"/>
</dbReference>
<dbReference type="Proteomes" id="UP000030676">
    <property type="component" value="Unassembled WGS sequence"/>
</dbReference>
<name>X0HXC4_FUSOX</name>
<accession>X0HXC4</accession>
<gene>
    <name evidence="1" type="ORF">FOPG_18017</name>
</gene>
<dbReference type="HOGENOM" id="CLU_1652237_0_0_1"/>
<evidence type="ECO:0000313" key="1">
    <source>
        <dbReference type="EMBL" id="EXL65774.1"/>
    </source>
</evidence>
<dbReference type="AlphaFoldDB" id="X0HXC4"/>
<sequence length="160" mass="17717">MNLKAEADSITPAITVERGATKPDSKVMELLESWNALPPSIVLINGSLLTGLSCRFGPFTLKKIQDTVDDMQRRELLESALNVAMICVQTFHVDDNQLEKILGDSQQASLPVGSSIIIHNTTLANNETQSPCHSIMEDITKYALHRTQRLLVNEVIYRGN</sequence>